<feature type="transmembrane region" description="Helical" evidence="1">
    <location>
        <begin position="140"/>
        <end position="163"/>
    </location>
</feature>
<protein>
    <submittedName>
        <fullName evidence="2">Uncharacterized protein</fullName>
    </submittedName>
</protein>
<dbReference type="Proteomes" id="UP000438429">
    <property type="component" value="Unassembled WGS sequence"/>
</dbReference>
<evidence type="ECO:0000256" key="1">
    <source>
        <dbReference type="SAM" id="Phobius"/>
    </source>
</evidence>
<proteinExistence type="predicted"/>
<keyword evidence="1" id="KW-1133">Transmembrane helix</keyword>
<evidence type="ECO:0000313" key="2">
    <source>
        <dbReference type="EMBL" id="KAF0041619.1"/>
    </source>
</evidence>
<evidence type="ECO:0000313" key="3">
    <source>
        <dbReference type="Proteomes" id="UP000438429"/>
    </source>
</evidence>
<organism evidence="2 3">
    <name type="scientific">Scophthalmus maximus</name>
    <name type="common">Turbot</name>
    <name type="synonym">Psetta maxima</name>
    <dbReference type="NCBI Taxonomy" id="52904"/>
    <lineage>
        <taxon>Eukaryota</taxon>
        <taxon>Metazoa</taxon>
        <taxon>Chordata</taxon>
        <taxon>Craniata</taxon>
        <taxon>Vertebrata</taxon>
        <taxon>Euteleostomi</taxon>
        <taxon>Actinopterygii</taxon>
        <taxon>Neopterygii</taxon>
        <taxon>Teleostei</taxon>
        <taxon>Neoteleostei</taxon>
        <taxon>Acanthomorphata</taxon>
        <taxon>Carangaria</taxon>
        <taxon>Pleuronectiformes</taxon>
        <taxon>Pleuronectoidei</taxon>
        <taxon>Scophthalmidae</taxon>
        <taxon>Scophthalmus</taxon>
    </lineage>
</organism>
<sequence length="192" mass="22319">MIQHKQPTQNPQRVKQTDTAQNKDFLQHFTCQVKRSQTRAAVDLADSVTREPDGAFKYQLSQPHRSTCYISWEDHTYVFSVTHVAYYKQNNTEHVYEPLAVYEDADCSVNCSRLSDPEAPRPRHENQICFTQQFCRDQVFWLRLIGIVFAVVVVVAVAAVVIYQCVQKRRRRTQLDQVSNTRVAEEVKILLT</sequence>
<dbReference type="EMBL" id="VEVO01000005">
    <property type="protein sequence ID" value="KAF0041619.1"/>
    <property type="molecule type" value="Genomic_DNA"/>
</dbReference>
<accession>A0A6A4T9W2</accession>
<comment type="caution">
    <text evidence="2">The sequence shown here is derived from an EMBL/GenBank/DDBJ whole genome shotgun (WGS) entry which is preliminary data.</text>
</comment>
<reference evidence="2 3" key="1">
    <citation type="submission" date="2019-06" db="EMBL/GenBank/DDBJ databases">
        <title>Draft genomes of female and male turbot (Scophthalmus maximus).</title>
        <authorList>
            <person name="Xu H."/>
            <person name="Xu X.-W."/>
            <person name="Shao C."/>
            <person name="Chen S."/>
        </authorList>
    </citation>
    <scope>NUCLEOTIDE SEQUENCE [LARGE SCALE GENOMIC DNA]</scope>
    <source>
        <strain evidence="2">Ysfricsl-2016a</strain>
        <tissue evidence="2">Blood</tissue>
    </source>
</reference>
<name>A0A6A4T9W2_SCOMX</name>
<gene>
    <name evidence="2" type="ORF">F2P81_005151</name>
</gene>
<keyword evidence="1" id="KW-0472">Membrane</keyword>
<keyword evidence="1" id="KW-0812">Transmembrane</keyword>
<dbReference type="AlphaFoldDB" id="A0A6A4T9W2"/>